<dbReference type="Gene3D" id="3.40.50.1000">
    <property type="entry name" value="HAD superfamily/HAD-like"/>
    <property type="match status" value="1"/>
</dbReference>
<dbReference type="InterPro" id="IPR023214">
    <property type="entry name" value="HAD_sf"/>
</dbReference>
<dbReference type="AlphaFoldDB" id="A0A450VX31"/>
<reference evidence="1" key="1">
    <citation type="submission" date="2019-02" db="EMBL/GenBank/DDBJ databases">
        <authorList>
            <person name="Gruber-Vodicka R. H."/>
            <person name="Seah K. B. B."/>
        </authorList>
    </citation>
    <scope>NUCLEOTIDE SEQUENCE</scope>
    <source>
        <strain evidence="1">BECK_S313</strain>
    </source>
</reference>
<protein>
    <submittedName>
        <fullName evidence="1">Phosphoserine phosphatase</fullName>
    </submittedName>
</protein>
<dbReference type="SUPFAM" id="SSF56784">
    <property type="entry name" value="HAD-like"/>
    <property type="match status" value="1"/>
</dbReference>
<dbReference type="EMBL" id="CAADFK010000008">
    <property type="protein sequence ID" value="VFK09368.1"/>
    <property type="molecule type" value="Genomic_DNA"/>
</dbReference>
<accession>A0A450VX31</accession>
<dbReference type="InterPro" id="IPR036412">
    <property type="entry name" value="HAD-like_sf"/>
</dbReference>
<sequence>MKNIQRHAPNRTAIVYDFDGTLSRVNIQDYSFLPALGVNVSDFWKSVDQIAELRDCDPVLMYLWHMLNKAKQNGTPITKEALARHGAQIPLFPGVQTWFRRLDDYARSRDLTLEHYVISSGNYEIIRGCPIYDQFQKVFASRYLYNDQGEAVWPGIAINYTTKTQYLFRINKGVLNNWDDHSVNRWMPMEERPLPFTRMIFIGDGDTDIPSMKMVRYQGGFSIAVFDPDREKAQKSQRNIYRLISEDRVDFIAPADYEEGGQLESIVKGIIGRFAAEAGYRETGKGDIQG</sequence>
<proteinExistence type="predicted"/>
<name>A0A450VX31_9GAMM</name>
<evidence type="ECO:0000313" key="1">
    <source>
        <dbReference type="EMBL" id="VFK09368.1"/>
    </source>
</evidence>
<organism evidence="1">
    <name type="scientific">Candidatus Kentrum sp. LPFa</name>
    <dbReference type="NCBI Taxonomy" id="2126335"/>
    <lineage>
        <taxon>Bacteria</taxon>
        <taxon>Pseudomonadati</taxon>
        <taxon>Pseudomonadota</taxon>
        <taxon>Gammaproteobacteria</taxon>
        <taxon>Candidatus Kentrum</taxon>
    </lineage>
</organism>
<gene>
    <name evidence="1" type="ORF">BECKLPF1236B_GA0070989_100815</name>
</gene>